<dbReference type="HOGENOM" id="CLU_2596560_0_0_1"/>
<feature type="signal peptide" evidence="1">
    <location>
        <begin position="1"/>
        <end position="19"/>
    </location>
</feature>
<keyword evidence="1" id="KW-0732">Signal</keyword>
<keyword evidence="3" id="KW-1185">Reference proteome</keyword>
<feature type="non-terminal residue" evidence="2">
    <location>
        <position position="1"/>
    </location>
</feature>
<reference evidence="3" key="2">
    <citation type="submission" date="2015-01" db="EMBL/GenBank/DDBJ databases">
        <title>Evolutionary Origins and Diversification of the Mycorrhizal Mutualists.</title>
        <authorList>
            <consortium name="DOE Joint Genome Institute"/>
            <consortium name="Mycorrhizal Genomics Consortium"/>
            <person name="Kohler A."/>
            <person name="Kuo A."/>
            <person name="Nagy L.G."/>
            <person name="Floudas D."/>
            <person name="Copeland A."/>
            <person name="Barry K.W."/>
            <person name="Cichocki N."/>
            <person name="Veneault-Fourrey C."/>
            <person name="LaButti K."/>
            <person name="Lindquist E.A."/>
            <person name="Lipzen A."/>
            <person name="Lundell T."/>
            <person name="Morin E."/>
            <person name="Murat C."/>
            <person name="Riley R."/>
            <person name="Ohm R."/>
            <person name="Sun H."/>
            <person name="Tunlid A."/>
            <person name="Henrissat B."/>
            <person name="Grigoriev I.V."/>
            <person name="Hibbett D.S."/>
            <person name="Martin F."/>
        </authorList>
    </citation>
    <scope>NUCLEOTIDE SEQUENCE [LARGE SCALE GENOMIC DNA]</scope>
    <source>
        <strain evidence="3">LaAM-08-1</strain>
    </source>
</reference>
<organism evidence="2 3">
    <name type="scientific">Laccaria amethystina LaAM-08-1</name>
    <dbReference type="NCBI Taxonomy" id="1095629"/>
    <lineage>
        <taxon>Eukaryota</taxon>
        <taxon>Fungi</taxon>
        <taxon>Dikarya</taxon>
        <taxon>Basidiomycota</taxon>
        <taxon>Agaricomycotina</taxon>
        <taxon>Agaricomycetes</taxon>
        <taxon>Agaricomycetidae</taxon>
        <taxon>Agaricales</taxon>
        <taxon>Agaricineae</taxon>
        <taxon>Hydnangiaceae</taxon>
        <taxon>Laccaria</taxon>
    </lineage>
</organism>
<evidence type="ECO:0000256" key="1">
    <source>
        <dbReference type="SAM" id="SignalP"/>
    </source>
</evidence>
<protein>
    <submittedName>
        <fullName evidence="2">Uncharacterized protein</fullName>
    </submittedName>
</protein>
<feature type="chain" id="PRO_5002205391" evidence="1">
    <location>
        <begin position="20"/>
        <end position="80"/>
    </location>
</feature>
<proteinExistence type="predicted"/>
<dbReference type="AlphaFoldDB" id="A0A0C9WNF5"/>
<dbReference type="Proteomes" id="UP000054477">
    <property type="component" value="Unassembled WGS sequence"/>
</dbReference>
<sequence length="80" mass="9117">KFLLAFYVLGLSLTEIASGVTSRVYETSCLTVQIRHSVLWGNTVQYQKFKLTSKFILGLYVLRLYLTGISPEFTLSVYET</sequence>
<gene>
    <name evidence="2" type="ORF">K443DRAFT_102932</name>
</gene>
<evidence type="ECO:0000313" key="3">
    <source>
        <dbReference type="Proteomes" id="UP000054477"/>
    </source>
</evidence>
<dbReference type="OrthoDB" id="3112101at2759"/>
<evidence type="ECO:0000313" key="2">
    <source>
        <dbReference type="EMBL" id="KIJ99049.1"/>
    </source>
</evidence>
<name>A0A0C9WNF5_9AGAR</name>
<dbReference type="EMBL" id="KN838655">
    <property type="protein sequence ID" value="KIJ99049.1"/>
    <property type="molecule type" value="Genomic_DNA"/>
</dbReference>
<reference evidence="2 3" key="1">
    <citation type="submission" date="2014-04" db="EMBL/GenBank/DDBJ databases">
        <authorList>
            <consortium name="DOE Joint Genome Institute"/>
            <person name="Kuo A."/>
            <person name="Kohler A."/>
            <person name="Nagy L.G."/>
            <person name="Floudas D."/>
            <person name="Copeland A."/>
            <person name="Barry K.W."/>
            <person name="Cichocki N."/>
            <person name="Veneault-Fourrey C."/>
            <person name="LaButti K."/>
            <person name="Lindquist E.A."/>
            <person name="Lipzen A."/>
            <person name="Lundell T."/>
            <person name="Morin E."/>
            <person name="Murat C."/>
            <person name="Sun H."/>
            <person name="Tunlid A."/>
            <person name="Henrissat B."/>
            <person name="Grigoriev I.V."/>
            <person name="Hibbett D.S."/>
            <person name="Martin F."/>
            <person name="Nordberg H.P."/>
            <person name="Cantor M.N."/>
            <person name="Hua S.X."/>
        </authorList>
    </citation>
    <scope>NUCLEOTIDE SEQUENCE [LARGE SCALE GENOMIC DNA]</scope>
    <source>
        <strain evidence="2 3">LaAM-08-1</strain>
    </source>
</reference>
<accession>A0A0C9WNF5</accession>